<dbReference type="GO" id="GO:0033969">
    <property type="term" value="F:gamma-glutamyl-gamma-aminobutyrate hydrolase activity"/>
    <property type="evidence" value="ECO:0007669"/>
    <property type="project" value="TreeGrafter"/>
</dbReference>
<dbReference type="Proteomes" id="UP000195141">
    <property type="component" value="Chromosome"/>
</dbReference>
<reference evidence="2" key="3">
    <citation type="submission" date="2024-03" db="EMBL/GenBank/DDBJ databases">
        <title>The Genome Sequence of Enterococcus sp. DIV0242b.</title>
        <authorList>
            <consortium name="The Broad Institute Genomics Platform"/>
            <consortium name="The Broad Institute Microbial Omics Core"/>
            <consortium name="The Broad Institute Genomic Center for Infectious Diseases"/>
            <person name="Earl A."/>
            <person name="Manson A."/>
            <person name="Gilmore M."/>
            <person name="Schwartman J."/>
            <person name="Shea T."/>
            <person name="Abouelleil A."/>
            <person name="Cao P."/>
            <person name="Chapman S."/>
            <person name="Cusick C."/>
            <person name="Young S."/>
            <person name="Neafsey D."/>
            <person name="Nusbaum C."/>
            <person name="Birren B."/>
        </authorList>
    </citation>
    <scope>NUCLEOTIDE SEQUENCE</scope>
    <source>
        <strain evidence="2">9E7_DIV0242</strain>
    </source>
</reference>
<dbReference type="PANTHER" id="PTHR43235">
    <property type="entry name" value="GLUTAMINE AMIDOTRANSFERASE PB2B2.05-RELATED"/>
    <property type="match status" value="1"/>
</dbReference>
<dbReference type="Gene3D" id="3.40.50.880">
    <property type="match status" value="1"/>
</dbReference>
<dbReference type="PROSITE" id="PS51273">
    <property type="entry name" value="GATASE_TYPE_1"/>
    <property type="match status" value="1"/>
</dbReference>
<dbReference type="EMBL" id="NGMM01000001">
    <property type="protein sequence ID" value="OTP18982.1"/>
    <property type="molecule type" value="Genomic_DNA"/>
</dbReference>
<sequence>MSKPIIGIAGNQLVHAVETFNGNQVSYTPQGFVTAVQQTGGMPLIIPIGAPETAADYITQIDKLLLAGGQDVSPDFYGEEPHPKLEETNRNRDAFELALIEEAIKQKKPVFAVCRGMQLLNVALGGTLYQDLSQYSEWKVKHGQQPTAPGFPTHSITIENNTILNQLFGDTYQVNSYHHQAIRRISTQLSATAYSSDGLVEGVEAKNPEQRLLGVQWHPELIFHNDTKELELFRYFVDQL</sequence>
<protein>
    <submittedName>
        <fullName evidence="1">Uncharacterized protein</fullName>
    </submittedName>
</protein>
<evidence type="ECO:0000313" key="2">
    <source>
        <dbReference type="EMBL" id="WYJ89046.1"/>
    </source>
</evidence>
<dbReference type="CDD" id="cd01745">
    <property type="entry name" value="GATase1_2"/>
    <property type="match status" value="1"/>
</dbReference>
<dbReference type="Pfam" id="PF07722">
    <property type="entry name" value="Peptidase_C26"/>
    <property type="match status" value="1"/>
</dbReference>
<name>A0A242KCV2_9ENTE</name>
<evidence type="ECO:0000313" key="1">
    <source>
        <dbReference type="EMBL" id="OTP18982.1"/>
    </source>
</evidence>
<proteinExistence type="predicted"/>
<dbReference type="RefSeq" id="WP_086347901.1">
    <property type="nucleotide sequence ID" value="NZ_CP147247.1"/>
</dbReference>
<dbReference type="FunFam" id="3.40.50.880:FF:000030">
    <property type="entry name" value="Gamma-glutamyl-gamma-aminobutyrate hydrolase PuuD"/>
    <property type="match status" value="1"/>
</dbReference>
<dbReference type="InterPro" id="IPR044668">
    <property type="entry name" value="PuuD-like"/>
</dbReference>
<reference evidence="1" key="1">
    <citation type="submission" date="2017-05" db="EMBL/GenBank/DDBJ databases">
        <title>The Genome Sequence of Enterococcus sp. 9E7_DIV0242.</title>
        <authorList>
            <consortium name="The Broad Institute Genomics Platform"/>
            <consortium name="The Broad Institute Genomic Center for Infectious Diseases"/>
            <person name="Earl A."/>
            <person name="Manson A."/>
            <person name="Schwartman J."/>
            <person name="Gilmore M."/>
            <person name="Abouelleil A."/>
            <person name="Cao P."/>
            <person name="Chapman S."/>
            <person name="Cusick C."/>
            <person name="Shea T."/>
            <person name="Young S."/>
            <person name="Neafsey D."/>
            <person name="Nusbaum C."/>
            <person name="Birren B."/>
        </authorList>
    </citation>
    <scope>NUCLEOTIDE SEQUENCE [LARGE SCALE GENOMIC DNA]</scope>
    <source>
        <strain evidence="1">9E7_DIV0242</strain>
    </source>
</reference>
<dbReference type="GO" id="GO:0005829">
    <property type="term" value="C:cytosol"/>
    <property type="evidence" value="ECO:0007669"/>
    <property type="project" value="TreeGrafter"/>
</dbReference>
<evidence type="ECO:0000313" key="3">
    <source>
        <dbReference type="Proteomes" id="UP000195141"/>
    </source>
</evidence>
<organism evidence="1">
    <name type="scientific">Candidatus Enterococcus clewellii</name>
    <dbReference type="NCBI Taxonomy" id="1834193"/>
    <lineage>
        <taxon>Bacteria</taxon>
        <taxon>Bacillati</taxon>
        <taxon>Bacillota</taxon>
        <taxon>Bacilli</taxon>
        <taxon>Lactobacillales</taxon>
        <taxon>Enterococcaceae</taxon>
        <taxon>Enterococcus</taxon>
    </lineage>
</organism>
<gene>
    <name evidence="2" type="ORF">A5888_000765</name>
    <name evidence="1" type="ORF">A5888_000796</name>
</gene>
<dbReference type="AlphaFoldDB" id="A0A242KCV2"/>
<dbReference type="SUPFAM" id="SSF52317">
    <property type="entry name" value="Class I glutamine amidotransferase-like"/>
    <property type="match status" value="1"/>
</dbReference>
<dbReference type="EMBL" id="CP147247">
    <property type="protein sequence ID" value="WYJ89046.1"/>
    <property type="molecule type" value="Genomic_DNA"/>
</dbReference>
<keyword evidence="3" id="KW-1185">Reference proteome</keyword>
<accession>A0A242KCV2</accession>
<dbReference type="InterPro" id="IPR011697">
    <property type="entry name" value="Peptidase_C26"/>
</dbReference>
<dbReference type="GO" id="GO:0006598">
    <property type="term" value="P:polyamine catabolic process"/>
    <property type="evidence" value="ECO:0007669"/>
    <property type="project" value="TreeGrafter"/>
</dbReference>
<dbReference type="PANTHER" id="PTHR43235:SF1">
    <property type="entry name" value="GLUTAMINE AMIDOTRANSFERASE PB2B2.05-RELATED"/>
    <property type="match status" value="1"/>
</dbReference>
<dbReference type="InterPro" id="IPR029062">
    <property type="entry name" value="Class_I_gatase-like"/>
</dbReference>
<reference evidence="2" key="2">
    <citation type="submission" date="2017-05" db="EMBL/GenBank/DDBJ databases">
        <authorList>
            <consortium name="The Broad Institute Genomics Platform"/>
            <consortium name="The Broad Institute Genomic Center for Infectious Diseases"/>
            <person name="Earl A."/>
            <person name="Manson A."/>
            <person name="Schwartman J."/>
            <person name="Gilmore M."/>
            <person name="Abouelleil A."/>
            <person name="Cao P."/>
            <person name="Chapman S."/>
            <person name="Cusick C."/>
            <person name="Shea T."/>
            <person name="Young S."/>
            <person name="Neafsey D."/>
            <person name="Nusbaum C."/>
            <person name="Birren B."/>
        </authorList>
    </citation>
    <scope>NUCLEOTIDE SEQUENCE</scope>
    <source>
        <strain evidence="2">9E7_DIV0242</strain>
    </source>
</reference>
<dbReference type="OrthoDB" id="9813383at2"/>